<dbReference type="SUPFAM" id="SSF47413">
    <property type="entry name" value="lambda repressor-like DNA-binding domains"/>
    <property type="match status" value="1"/>
</dbReference>
<dbReference type="InterPro" id="IPR011051">
    <property type="entry name" value="RmlC_Cupin_sf"/>
</dbReference>
<accession>A0ABR6GN54</accession>
<keyword evidence="1" id="KW-0238">DNA-binding</keyword>
<dbReference type="CDD" id="cd02209">
    <property type="entry name" value="cupin_XRE_C"/>
    <property type="match status" value="1"/>
</dbReference>
<dbReference type="SMART" id="SM00530">
    <property type="entry name" value="HTH_XRE"/>
    <property type="match status" value="1"/>
</dbReference>
<gene>
    <name evidence="3" type="ORF">FHS28_000906</name>
</gene>
<dbReference type="Pfam" id="PF07883">
    <property type="entry name" value="Cupin_2"/>
    <property type="match status" value="1"/>
</dbReference>
<dbReference type="InterPro" id="IPR013096">
    <property type="entry name" value="Cupin_2"/>
</dbReference>
<dbReference type="PANTHER" id="PTHR46797:SF1">
    <property type="entry name" value="METHYLPHOSPHONATE SYNTHASE"/>
    <property type="match status" value="1"/>
</dbReference>
<dbReference type="EMBL" id="JACHXO010000001">
    <property type="protein sequence ID" value="MBB3193541.1"/>
    <property type="molecule type" value="Genomic_DNA"/>
</dbReference>
<dbReference type="Proteomes" id="UP000574369">
    <property type="component" value="Unassembled WGS sequence"/>
</dbReference>
<evidence type="ECO:0000313" key="3">
    <source>
        <dbReference type="EMBL" id="MBB3193541.1"/>
    </source>
</evidence>
<dbReference type="InterPro" id="IPR050807">
    <property type="entry name" value="TransReg_Diox_bact_type"/>
</dbReference>
<feature type="domain" description="HTH cro/C1-type" evidence="2">
    <location>
        <begin position="18"/>
        <end position="72"/>
    </location>
</feature>
<reference evidence="3 4" key="1">
    <citation type="submission" date="2020-08" db="EMBL/GenBank/DDBJ databases">
        <title>Genomic Encyclopedia of Type Strains, Phase III (KMG-III): the genomes of soil and plant-associated and newly described type strains.</title>
        <authorList>
            <person name="Whitman W."/>
        </authorList>
    </citation>
    <scope>NUCLEOTIDE SEQUENCE [LARGE SCALE GENOMIC DNA]</scope>
    <source>
        <strain evidence="3 4">CECT 7247</strain>
    </source>
</reference>
<dbReference type="SUPFAM" id="SSF51182">
    <property type="entry name" value="RmlC-like cupins"/>
    <property type="match status" value="1"/>
</dbReference>
<protein>
    <submittedName>
        <fullName evidence="3">Transcriptional regulator with XRE-family HTH domain</fullName>
    </submittedName>
</protein>
<dbReference type="Gene3D" id="2.60.120.10">
    <property type="entry name" value="Jelly Rolls"/>
    <property type="match status" value="1"/>
</dbReference>
<organism evidence="3 4">
    <name type="scientific">Roseateles terrae</name>
    <dbReference type="NCBI Taxonomy" id="431060"/>
    <lineage>
        <taxon>Bacteria</taxon>
        <taxon>Pseudomonadati</taxon>
        <taxon>Pseudomonadota</taxon>
        <taxon>Betaproteobacteria</taxon>
        <taxon>Burkholderiales</taxon>
        <taxon>Sphaerotilaceae</taxon>
        <taxon>Roseateles</taxon>
    </lineage>
</organism>
<evidence type="ECO:0000313" key="4">
    <source>
        <dbReference type="Proteomes" id="UP000574369"/>
    </source>
</evidence>
<comment type="caution">
    <text evidence="3">The sequence shown here is derived from an EMBL/GenBank/DDBJ whole genome shotgun (WGS) entry which is preliminary data.</text>
</comment>
<dbReference type="PROSITE" id="PS50943">
    <property type="entry name" value="HTH_CROC1"/>
    <property type="match status" value="1"/>
</dbReference>
<proteinExistence type="predicted"/>
<dbReference type="CDD" id="cd00093">
    <property type="entry name" value="HTH_XRE"/>
    <property type="match status" value="1"/>
</dbReference>
<name>A0ABR6GN54_9BURK</name>
<dbReference type="Pfam" id="PF01381">
    <property type="entry name" value="HTH_3"/>
    <property type="match status" value="1"/>
</dbReference>
<evidence type="ECO:0000256" key="1">
    <source>
        <dbReference type="ARBA" id="ARBA00023125"/>
    </source>
</evidence>
<dbReference type="RefSeq" id="WP_088448886.1">
    <property type="nucleotide sequence ID" value="NZ_JACHXO010000001.1"/>
</dbReference>
<dbReference type="InterPro" id="IPR014710">
    <property type="entry name" value="RmlC-like_jellyroll"/>
</dbReference>
<dbReference type="PANTHER" id="PTHR46797">
    <property type="entry name" value="HTH-TYPE TRANSCRIPTIONAL REGULATOR"/>
    <property type="match status" value="1"/>
</dbReference>
<dbReference type="InterPro" id="IPR001387">
    <property type="entry name" value="Cro/C1-type_HTH"/>
</dbReference>
<evidence type="ECO:0000259" key="2">
    <source>
        <dbReference type="PROSITE" id="PS50943"/>
    </source>
</evidence>
<sequence>MSANPSEKLEPPRVGATLQALRQAQGLSLDELSRRAGVSKSMLSQIERNQANPTVAVVWRLANALRVELSELLGGERPAAPPIEVVAAHSTPGLSSPDGLCRLRILGPIDLAGQFEWYELTVQPGGALESEAHEPGSREHLSVLSGELEVTAGGSRQIVKAGETARYAVDGAHAIRNVGKKAATAMLAVIHA</sequence>
<dbReference type="InterPro" id="IPR010982">
    <property type="entry name" value="Lambda_DNA-bd_dom_sf"/>
</dbReference>
<keyword evidence="4" id="KW-1185">Reference proteome</keyword>
<dbReference type="Gene3D" id="1.10.260.40">
    <property type="entry name" value="lambda repressor-like DNA-binding domains"/>
    <property type="match status" value="1"/>
</dbReference>